<proteinExistence type="predicted"/>
<keyword evidence="5" id="KW-1185">Reference proteome</keyword>
<dbReference type="NCBIfam" id="TIGR03317">
    <property type="entry name" value="ygfZ_signature"/>
    <property type="match status" value="1"/>
</dbReference>
<dbReference type="AlphaFoldDB" id="X6NG02"/>
<dbReference type="InterPro" id="IPR017703">
    <property type="entry name" value="YgfZ/GCV_T_CS"/>
</dbReference>
<evidence type="ECO:0000256" key="2">
    <source>
        <dbReference type="ARBA" id="ARBA00022946"/>
    </source>
</evidence>
<gene>
    <name evidence="4" type="ORF">RFI_12328</name>
</gene>
<dbReference type="InterPro" id="IPR045179">
    <property type="entry name" value="YgfZ/GcvT"/>
</dbReference>
<dbReference type="PANTHER" id="PTHR22602">
    <property type="entry name" value="TRANSFERASE CAF17, MITOCHONDRIAL-RELATED"/>
    <property type="match status" value="1"/>
</dbReference>
<dbReference type="OrthoDB" id="191995at2759"/>
<dbReference type="Proteomes" id="UP000023152">
    <property type="component" value="Unassembled WGS sequence"/>
</dbReference>
<keyword evidence="3" id="KW-0496">Mitochondrion</keyword>
<dbReference type="InterPro" id="IPR027266">
    <property type="entry name" value="TrmE/GcvT-like"/>
</dbReference>
<dbReference type="SUPFAM" id="SSF103025">
    <property type="entry name" value="Folate-binding domain"/>
    <property type="match status" value="1"/>
</dbReference>
<comment type="caution">
    <text evidence="4">The sequence shown here is derived from an EMBL/GenBank/DDBJ whole genome shotgun (WGS) entry which is preliminary data.</text>
</comment>
<evidence type="ECO:0000313" key="5">
    <source>
        <dbReference type="Proteomes" id="UP000023152"/>
    </source>
</evidence>
<keyword evidence="2" id="KW-0809">Transit peptide</keyword>
<dbReference type="GO" id="GO:0005759">
    <property type="term" value="C:mitochondrial matrix"/>
    <property type="evidence" value="ECO:0007669"/>
    <property type="project" value="TreeGrafter"/>
</dbReference>
<dbReference type="EMBL" id="ASPP01008935">
    <property type="protein sequence ID" value="ETO24828.1"/>
    <property type="molecule type" value="Genomic_DNA"/>
</dbReference>
<organism evidence="4 5">
    <name type="scientific">Reticulomyxa filosa</name>
    <dbReference type="NCBI Taxonomy" id="46433"/>
    <lineage>
        <taxon>Eukaryota</taxon>
        <taxon>Sar</taxon>
        <taxon>Rhizaria</taxon>
        <taxon>Retaria</taxon>
        <taxon>Foraminifera</taxon>
        <taxon>Monothalamids</taxon>
        <taxon>Reticulomyxidae</taxon>
        <taxon>Reticulomyxa</taxon>
    </lineage>
</organism>
<evidence type="ECO:0000313" key="4">
    <source>
        <dbReference type="EMBL" id="ETO24828.1"/>
    </source>
</evidence>
<dbReference type="PANTHER" id="PTHR22602:SF0">
    <property type="entry name" value="TRANSFERASE CAF17, MITOCHONDRIAL-RELATED"/>
    <property type="match status" value="1"/>
</dbReference>
<accession>X6NG02</accession>
<evidence type="ECO:0000256" key="3">
    <source>
        <dbReference type="ARBA" id="ARBA00023128"/>
    </source>
</evidence>
<evidence type="ECO:0008006" key="6">
    <source>
        <dbReference type="Google" id="ProtNLM"/>
    </source>
</evidence>
<dbReference type="GO" id="GO:0016226">
    <property type="term" value="P:iron-sulfur cluster assembly"/>
    <property type="evidence" value="ECO:0007669"/>
    <property type="project" value="TreeGrafter"/>
</dbReference>
<dbReference type="Gene3D" id="3.30.1360.120">
    <property type="entry name" value="Probable tRNA modification gtpase trme, domain 1"/>
    <property type="match status" value="1"/>
</dbReference>
<sequence length="379" mass="42709">MTPLEEISVIRIHGKDSTKFLQGLFSNNINHLVDGTVTALYGAFLTNKGRFLYDAIMTNNTNKGADTAQGGDYVLEIAKDAVKEGHFIKHLELHKIRSKVTIEDISNEYRVWSLMCSPQHHRQLEDQICQLSQQATSVPSVSRAYIDPRCLHLGARVLVHRNDIPSFKIFGDKYVPVGNDFYDFLRCSYAIPKYGSDLLPDKSIILECNFNFINGVSFNKGCYVGQELIARTHHRGTIRKRIYPCVIQTKEDKEKQNGQFAFHHQRANVNDSSKIIPSFFHPKDITFQDAKDQDISVLNGRTGTVVGKVLSHQLSLSITQLRNEALQDPTADLVLSAKSTSQQDLILSPYLPFYMPDLQELLGTPSDSKEANPQDTQNP</sequence>
<reference evidence="4 5" key="1">
    <citation type="journal article" date="2013" name="Curr. Biol.">
        <title>The Genome of the Foraminiferan Reticulomyxa filosa.</title>
        <authorList>
            <person name="Glockner G."/>
            <person name="Hulsmann N."/>
            <person name="Schleicher M."/>
            <person name="Noegel A.A."/>
            <person name="Eichinger L."/>
            <person name="Gallinger C."/>
            <person name="Pawlowski J."/>
            <person name="Sierra R."/>
            <person name="Euteneuer U."/>
            <person name="Pillet L."/>
            <person name="Moustafa A."/>
            <person name="Platzer M."/>
            <person name="Groth M."/>
            <person name="Szafranski K."/>
            <person name="Schliwa M."/>
        </authorList>
    </citation>
    <scope>NUCLEOTIDE SEQUENCE [LARGE SCALE GENOMIC DNA]</scope>
</reference>
<dbReference type="OMA" id="MDRLHGV"/>
<evidence type="ECO:0000256" key="1">
    <source>
        <dbReference type="ARBA" id="ARBA00004173"/>
    </source>
</evidence>
<name>X6NG02_RETFI</name>
<comment type="subcellular location">
    <subcellularLocation>
        <location evidence="1">Mitochondrion</location>
    </subcellularLocation>
</comment>
<protein>
    <recommendedName>
        <fullName evidence="6">Aminomethyltransferase folate-binding domain-containing protein</fullName>
    </recommendedName>
</protein>